<gene>
    <name evidence="4" type="ORF">EI42_00157</name>
</gene>
<keyword evidence="1" id="KW-0479">Metal-binding</keyword>
<protein>
    <submittedName>
        <fullName evidence="4">Copper binding plastocyanin/azurin family protein</fullName>
    </submittedName>
</protein>
<dbReference type="InterPro" id="IPR000923">
    <property type="entry name" value="BlueCu_1"/>
</dbReference>
<dbReference type="InterPro" id="IPR008972">
    <property type="entry name" value="Cupredoxin"/>
</dbReference>
<name>A0A326UBV9_THEHA</name>
<dbReference type="GO" id="GO:0005507">
    <property type="term" value="F:copper ion binding"/>
    <property type="evidence" value="ECO:0007669"/>
    <property type="project" value="InterPro"/>
</dbReference>
<dbReference type="AlphaFoldDB" id="A0A326UBV9"/>
<dbReference type="Gene3D" id="2.60.40.420">
    <property type="entry name" value="Cupredoxins - blue copper proteins"/>
    <property type="match status" value="1"/>
</dbReference>
<dbReference type="EMBL" id="QKUF01000001">
    <property type="protein sequence ID" value="PZW35987.1"/>
    <property type="molecule type" value="Genomic_DNA"/>
</dbReference>
<proteinExistence type="predicted"/>
<dbReference type="GO" id="GO:0009055">
    <property type="term" value="F:electron transfer activity"/>
    <property type="evidence" value="ECO:0007669"/>
    <property type="project" value="InterPro"/>
</dbReference>
<comment type="caution">
    <text evidence="4">The sequence shown here is derived from an EMBL/GenBank/DDBJ whole genome shotgun (WGS) entry which is preliminary data.</text>
</comment>
<dbReference type="Pfam" id="PF00127">
    <property type="entry name" value="Copper-bind"/>
    <property type="match status" value="1"/>
</dbReference>
<keyword evidence="2" id="KW-0186">Copper</keyword>
<accession>A0A326UBV9</accession>
<evidence type="ECO:0000313" key="5">
    <source>
        <dbReference type="Proteomes" id="UP000248806"/>
    </source>
</evidence>
<evidence type="ECO:0000259" key="3">
    <source>
        <dbReference type="Pfam" id="PF00127"/>
    </source>
</evidence>
<evidence type="ECO:0000313" key="4">
    <source>
        <dbReference type="EMBL" id="PZW35987.1"/>
    </source>
</evidence>
<organism evidence="4 5">
    <name type="scientific">Thermosporothrix hazakensis</name>
    <dbReference type="NCBI Taxonomy" id="644383"/>
    <lineage>
        <taxon>Bacteria</taxon>
        <taxon>Bacillati</taxon>
        <taxon>Chloroflexota</taxon>
        <taxon>Ktedonobacteria</taxon>
        <taxon>Ktedonobacterales</taxon>
        <taxon>Thermosporotrichaceae</taxon>
        <taxon>Thermosporothrix</taxon>
    </lineage>
</organism>
<feature type="domain" description="Blue (type 1) copper" evidence="3">
    <location>
        <begin position="33"/>
        <end position="129"/>
    </location>
</feature>
<dbReference type="RefSeq" id="WP_111317707.1">
    <property type="nucleotide sequence ID" value="NZ_BIFX01000001.1"/>
</dbReference>
<reference evidence="4 5" key="1">
    <citation type="submission" date="2018-06" db="EMBL/GenBank/DDBJ databases">
        <title>Genomic Encyclopedia of Archaeal and Bacterial Type Strains, Phase II (KMG-II): from individual species to whole genera.</title>
        <authorList>
            <person name="Goeker M."/>
        </authorList>
    </citation>
    <scope>NUCLEOTIDE SEQUENCE [LARGE SCALE GENOMIC DNA]</scope>
    <source>
        <strain evidence="4 5">ATCC BAA-1881</strain>
    </source>
</reference>
<evidence type="ECO:0000256" key="1">
    <source>
        <dbReference type="ARBA" id="ARBA00022723"/>
    </source>
</evidence>
<dbReference type="PROSITE" id="PS51257">
    <property type="entry name" value="PROKAR_LIPOPROTEIN"/>
    <property type="match status" value="1"/>
</dbReference>
<dbReference type="OrthoDB" id="162414at2"/>
<dbReference type="SUPFAM" id="SSF49503">
    <property type="entry name" value="Cupredoxins"/>
    <property type="match status" value="1"/>
</dbReference>
<keyword evidence="5" id="KW-1185">Reference proteome</keyword>
<evidence type="ECO:0000256" key="2">
    <source>
        <dbReference type="ARBA" id="ARBA00023008"/>
    </source>
</evidence>
<sequence>MHKKGILVTVLIILTLSLTTVIFAGCSVRAQVEAKTKVKMGAADFIDKKVEIKKGEAITLVNAVPSTHYISNGTWDNGKAKPMSEPNAPTLSAVAVSGTGSITVGPFNQAGEFKYYCTIHPNMNLTVVVK</sequence>
<dbReference type="Proteomes" id="UP000248806">
    <property type="component" value="Unassembled WGS sequence"/>
</dbReference>